<dbReference type="PANTHER" id="PTHR46273">
    <property type="entry name" value="MYOSUPPRESSIN RECEPTOR 1, ISOFORM B-RELATED"/>
    <property type="match status" value="1"/>
</dbReference>
<dbReference type="PANTHER" id="PTHR46273:SF4">
    <property type="entry name" value="AT19640P"/>
    <property type="match status" value="1"/>
</dbReference>
<proteinExistence type="predicted"/>
<keyword evidence="2" id="KW-1185">Reference proteome</keyword>
<evidence type="ECO:0008006" key="3">
    <source>
        <dbReference type="Google" id="ProtNLM"/>
    </source>
</evidence>
<reference evidence="1" key="1">
    <citation type="submission" date="2022-11" db="EMBL/GenBank/DDBJ databases">
        <title>Centuries of genome instability and evolution in soft-shell clam transmissible cancer (bioRxiv).</title>
        <authorList>
            <person name="Hart S.F.M."/>
            <person name="Yonemitsu M.A."/>
            <person name="Giersch R.M."/>
            <person name="Beal B.F."/>
            <person name="Arriagada G."/>
            <person name="Davis B.W."/>
            <person name="Ostrander E.A."/>
            <person name="Goff S.P."/>
            <person name="Metzger M.J."/>
        </authorList>
    </citation>
    <scope>NUCLEOTIDE SEQUENCE</scope>
    <source>
        <strain evidence="1">MELC-2E11</strain>
        <tissue evidence="1">Siphon/mantle</tissue>
    </source>
</reference>
<evidence type="ECO:0000313" key="2">
    <source>
        <dbReference type="Proteomes" id="UP001164746"/>
    </source>
</evidence>
<protein>
    <recommendedName>
        <fullName evidence="3">G-protein coupled receptors family 1 profile domain-containing protein</fullName>
    </recommendedName>
</protein>
<gene>
    <name evidence="1" type="ORF">MAR_005676</name>
</gene>
<organism evidence="1 2">
    <name type="scientific">Mya arenaria</name>
    <name type="common">Soft-shell clam</name>
    <dbReference type="NCBI Taxonomy" id="6604"/>
    <lineage>
        <taxon>Eukaryota</taxon>
        <taxon>Metazoa</taxon>
        <taxon>Spiralia</taxon>
        <taxon>Lophotrochozoa</taxon>
        <taxon>Mollusca</taxon>
        <taxon>Bivalvia</taxon>
        <taxon>Autobranchia</taxon>
        <taxon>Heteroconchia</taxon>
        <taxon>Euheterodonta</taxon>
        <taxon>Imparidentia</taxon>
        <taxon>Neoheterodontei</taxon>
        <taxon>Myida</taxon>
        <taxon>Myoidea</taxon>
        <taxon>Myidae</taxon>
        <taxon>Mya</taxon>
    </lineage>
</organism>
<accession>A0ABY7F3D8</accession>
<dbReference type="InterPro" id="IPR053219">
    <property type="entry name" value="GPCR_Dmsr-1"/>
</dbReference>
<name>A0ABY7F3D8_MYAAR</name>
<sequence>MNFNMNTTIPTATMAAPSYRSVLPLDSFKLPQGVLILCCLFLRDFFEKIYIPLGDVMDIIALINSSVNFVLYCTMSQEFRITFIRLVCAFFRVKQQQQRTYRHTQPLPQRRYDNILTMETDL</sequence>
<evidence type="ECO:0000313" key="1">
    <source>
        <dbReference type="EMBL" id="WAR15571.1"/>
    </source>
</evidence>
<dbReference type="Gene3D" id="1.20.1070.10">
    <property type="entry name" value="Rhodopsin 7-helix transmembrane proteins"/>
    <property type="match status" value="1"/>
</dbReference>
<dbReference type="SUPFAM" id="SSF81321">
    <property type="entry name" value="Family A G protein-coupled receptor-like"/>
    <property type="match status" value="1"/>
</dbReference>
<dbReference type="Proteomes" id="UP001164746">
    <property type="component" value="Chromosome 9"/>
</dbReference>
<dbReference type="EMBL" id="CP111020">
    <property type="protein sequence ID" value="WAR15571.1"/>
    <property type="molecule type" value="Genomic_DNA"/>
</dbReference>